<keyword evidence="17" id="KW-1185">Reference proteome</keyword>
<keyword evidence="10" id="KW-0624">Polysaccharide degradation</keyword>
<evidence type="ECO:0000256" key="12">
    <source>
        <dbReference type="ARBA" id="ARBA00025727"/>
    </source>
</evidence>
<keyword evidence="6 13" id="KW-0378">Hydrolase</keyword>
<dbReference type="EC" id="3.2.1.14" evidence="3"/>
<dbReference type="Proteomes" id="UP001146351">
    <property type="component" value="Unassembled WGS sequence"/>
</dbReference>
<evidence type="ECO:0000256" key="3">
    <source>
        <dbReference type="ARBA" id="ARBA00012729"/>
    </source>
</evidence>
<dbReference type="InterPro" id="IPR017853">
    <property type="entry name" value="GH"/>
</dbReference>
<organism evidence="16 17">
    <name type="scientific">Penicillium capsulatum</name>
    <dbReference type="NCBI Taxonomy" id="69766"/>
    <lineage>
        <taxon>Eukaryota</taxon>
        <taxon>Fungi</taxon>
        <taxon>Dikarya</taxon>
        <taxon>Ascomycota</taxon>
        <taxon>Pezizomycotina</taxon>
        <taxon>Eurotiomycetes</taxon>
        <taxon>Eurotiomycetidae</taxon>
        <taxon>Eurotiales</taxon>
        <taxon>Aspergillaceae</taxon>
        <taxon>Penicillium</taxon>
    </lineage>
</organism>
<reference evidence="16" key="1">
    <citation type="submission" date="2022-11" db="EMBL/GenBank/DDBJ databases">
        <authorList>
            <person name="Petersen C."/>
        </authorList>
    </citation>
    <scope>NUCLEOTIDE SEQUENCE</scope>
    <source>
        <strain evidence="16">IBT 21917</strain>
    </source>
</reference>
<accession>A0A9W9IT15</accession>
<evidence type="ECO:0000256" key="10">
    <source>
        <dbReference type="ARBA" id="ARBA00023326"/>
    </source>
</evidence>
<evidence type="ECO:0000256" key="7">
    <source>
        <dbReference type="ARBA" id="ARBA00023024"/>
    </source>
</evidence>
<dbReference type="PANTHER" id="PTHR45708:SF63">
    <property type="entry name" value="III CHITINASE, PUTATIVE (AFU_ORTHOLOGUE AFUA_5G03530)-RELATED"/>
    <property type="match status" value="1"/>
</dbReference>
<keyword evidence="7" id="KW-0146">Chitin degradation</keyword>
<evidence type="ECO:0000256" key="6">
    <source>
        <dbReference type="ARBA" id="ARBA00022801"/>
    </source>
</evidence>
<feature type="region of interest" description="Disordered" evidence="14">
    <location>
        <begin position="273"/>
        <end position="428"/>
    </location>
</feature>
<evidence type="ECO:0000256" key="11">
    <source>
        <dbReference type="ARBA" id="ARBA00024658"/>
    </source>
</evidence>
<evidence type="ECO:0000313" key="17">
    <source>
        <dbReference type="Proteomes" id="UP001146351"/>
    </source>
</evidence>
<dbReference type="GO" id="GO:0006032">
    <property type="term" value="P:chitin catabolic process"/>
    <property type="evidence" value="ECO:0007669"/>
    <property type="project" value="UniProtKB-KW"/>
</dbReference>
<dbReference type="SUPFAM" id="SSF51445">
    <property type="entry name" value="(Trans)glycosidases"/>
    <property type="match status" value="1"/>
</dbReference>
<evidence type="ECO:0000313" key="16">
    <source>
        <dbReference type="EMBL" id="KAJ5182946.1"/>
    </source>
</evidence>
<evidence type="ECO:0000256" key="4">
    <source>
        <dbReference type="ARBA" id="ARBA00022512"/>
    </source>
</evidence>
<keyword evidence="9 13" id="KW-0326">Glycosidase</keyword>
<evidence type="ECO:0000256" key="8">
    <source>
        <dbReference type="ARBA" id="ARBA00023277"/>
    </source>
</evidence>
<name>A0A9W9IT15_9EURO</name>
<dbReference type="AlphaFoldDB" id="A0A9W9IT15"/>
<dbReference type="OrthoDB" id="2425929at2759"/>
<dbReference type="InterPro" id="IPR001579">
    <property type="entry name" value="Glyco_hydro_18_chit_AS"/>
</dbReference>
<evidence type="ECO:0000256" key="2">
    <source>
        <dbReference type="ARBA" id="ARBA00004191"/>
    </source>
</evidence>
<dbReference type="GO" id="GO:0005576">
    <property type="term" value="C:extracellular region"/>
    <property type="evidence" value="ECO:0007669"/>
    <property type="project" value="TreeGrafter"/>
</dbReference>
<evidence type="ECO:0000256" key="1">
    <source>
        <dbReference type="ARBA" id="ARBA00000822"/>
    </source>
</evidence>
<feature type="compositionally biased region" description="Low complexity" evidence="14">
    <location>
        <begin position="275"/>
        <end position="388"/>
    </location>
</feature>
<reference evidence="16" key="2">
    <citation type="journal article" date="2023" name="IMA Fungus">
        <title>Comparative genomic study of the Penicillium genus elucidates a diverse pangenome and 15 lateral gene transfer events.</title>
        <authorList>
            <person name="Petersen C."/>
            <person name="Sorensen T."/>
            <person name="Nielsen M.R."/>
            <person name="Sondergaard T.E."/>
            <person name="Sorensen J.L."/>
            <person name="Fitzpatrick D.A."/>
            <person name="Frisvad J.C."/>
            <person name="Nielsen K.L."/>
        </authorList>
    </citation>
    <scope>NUCLEOTIDE SEQUENCE</scope>
    <source>
        <strain evidence="16">IBT 21917</strain>
    </source>
</reference>
<keyword evidence="4" id="KW-0134">Cell wall</keyword>
<dbReference type="GO" id="GO:0000272">
    <property type="term" value="P:polysaccharide catabolic process"/>
    <property type="evidence" value="ECO:0007669"/>
    <property type="project" value="UniProtKB-KW"/>
</dbReference>
<comment type="caution">
    <text evidence="16">The sequence shown here is derived from an EMBL/GenBank/DDBJ whole genome shotgun (WGS) entry which is preliminary data.</text>
</comment>
<evidence type="ECO:0000256" key="13">
    <source>
        <dbReference type="RuleBase" id="RU000489"/>
    </source>
</evidence>
<gene>
    <name evidence="16" type="ORF">N7492_000562</name>
</gene>
<keyword evidence="8" id="KW-0119">Carbohydrate metabolism</keyword>
<dbReference type="InterPro" id="IPR050542">
    <property type="entry name" value="Glycosyl_Hydrlase18_Chitinase"/>
</dbReference>
<dbReference type="Pfam" id="PF00704">
    <property type="entry name" value="Glyco_hydro_18"/>
    <property type="match status" value="1"/>
</dbReference>
<evidence type="ECO:0000256" key="14">
    <source>
        <dbReference type="SAM" id="MobiDB-lite"/>
    </source>
</evidence>
<dbReference type="InterPro" id="IPR045321">
    <property type="entry name" value="Cts1-like"/>
</dbReference>
<dbReference type="InterPro" id="IPR001223">
    <property type="entry name" value="Glyco_hydro18_cat"/>
</dbReference>
<proteinExistence type="inferred from homology"/>
<evidence type="ECO:0000256" key="9">
    <source>
        <dbReference type="ARBA" id="ARBA00023295"/>
    </source>
</evidence>
<dbReference type="PROSITE" id="PS01095">
    <property type="entry name" value="GH18_1"/>
    <property type="match status" value="1"/>
</dbReference>
<dbReference type="EMBL" id="JAPQKO010000001">
    <property type="protein sequence ID" value="KAJ5182946.1"/>
    <property type="molecule type" value="Genomic_DNA"/>
</dbReference>
<dbReference type="PROSITE" id="PS51910">
    <property type="entry name" value="GH18_2"/>
    <property type="match status" value="1"/>
</dbReference>
<comment type="catalytic activity">
    <reaction evidence="1">
        <text>Random endo-hydrolysis of N-acetyl-beta-D-glucosaminide (1-&gt;4)-beta-linkages in chitin and chitodextrins.</text>
        <dbReference type="EC" id="3.2.1.14"/>
    </reaction>
</comment>
<keyword evidence="5" id="KW-0147">Chitin-binding</keyword>
<sequence length="469" mass="49580">MQVFPIAFDMMVNGPGGAPEVDFSVQSKDCDVFEGTQLKNCPNIAKDIETCQKKDKTIILSIGGATYSEGGFKSESDAKDGAKLMWETFGPKQEGSKAKRPFGDVALDGFDFDFEANVQHMATFANELRSLMDQDSSKKYFLTAAPQCPYPDQNDKDILNGPVSIDAVWVQFYNNFCGVNNFNKDSKSSKYNFEEWDNWAKTVSKNKDVKVMIGVPADTTAASTGYVPADKLAEIIEYTKKFESFGGVMLWDATQAYNNKGYINSIREAIGGEETGSSSSTEASSAASAPSSTNSPNTTPLSTNGHASLSSSSSSSASGPSSSAPEHPEHSATSTTSTTTTAEPIKPSTPTESSQSAESTTTDKPTEPAVPTNPTTTVATTSVAQPSSPTESQDEDSTADNDSASASSSNAPADDAGDNKAKDSKSQGVLGAVTDLFGLLGGLRQANGIVDGAAHGLKKTLRRADRIEY</sequence>
<comment type="function">
    <text evidence="11">GPI-anchored chitinase involved in the degradation of chitin, a component of the cell walls of fungi and exoskeletal elements of some animals (including worms and arthropods). Required to reshape the cell wall at the sites where cell wall remodeling and/or cell wall maturation actively take place such as sites of conidia formation.</text>
</comment>
<dbReference type="Gene3D" id="3.20.20.80">
    <property type="entry name" value="Glycosidases"/>
    <property type="match status" value="1"/>
</dbReference>
<dbReference type="CDD" id="cd02877">
    <property type="entry name" value="GH18_hevamine_XipI_class_III"/>
    <property type="match status" value="1"/>
</dbReference>
<feature type="compositionally biased region" description="Low complexity" evidence="14">
    <location>
        <begin position="400"/>
        <end position="414"/>
    </location>
</feature>
<dbReference type="PANTHER" id="PTHR45708">
    <property type="entry name" value="ENDOCHITINASE"/>
    <property type="match status" value="1"/>
</dbReference>
<keyword evidence="4" id="KW-0964">Secreted</keyword>
<dbReference type="GO" id="GO:0008843">
    <property type="term" value="F:endochitinase activity"/>
    <property type="evidence" value="ECO:0007669"/>
    <property type="project" value="UniProtKB-EC"/>
</dbReference>
<feature type="domain" description="GH18" evidence="15">
    <location>
        <begin position="1"/>
        <end position="273"/>
    </location>
</feature>
<evidence type="ECO:0000256" key="5">
    <source>
        <dbReference type="ARBA" id="ARBA00022669"/>
    </source>
</evidence>
<evidence type="ECO:0000259" key="15">
    <source>
        <dbReference type="PROSITE" id="PS51910"/>
    </source>
</evidence>
<protein>
    <recommendedName>
        <fullName evidence="3">chitinase</fullName>
        <ecNumber evidence="3">3.2.1.14</ecNumber>
    </recommendedName>
</protein>
<comment type="subcellular location">
    <subcellularLocation>
        <location evidence="2">Secreted</location>
        <location evidence="2">Cell wall</location>
    </subcellularLocation>
</comment>
<comment type="similarity">
    <text evidence="12">Belongs to the glycosyl hydrolase 18 family. Chitinase class III subfamily.</text>
</comment>
<dbReference type="GO" id="GO:0008061">
    <property type="term" value="F:chitin binding"/>
    <property type="evidence" value="ECO:0007669"/>
    <property type="project" value="UniProtKB-KW"/>
</dbReference>